<comment type="caution">
    <text evidence="1">The sequence shown here is derived from an EMBL/GenBank/DDBJ whole genome shotgun (WGS) entry which is preliminary data.</text>
</comment>
<proteinExistence type="predicted"/>
<reference evidence="1" key="1">
    <citation type="submission" date="2021-02" db="EMBL/GenBank/DDBJ databases">
        <authorList>
            <person name="Nowell W R."/>
        </authorList>
    </citation>
    <scope>NUCLEOTIDE SEQUENCE</scope>
</reference>
<dbReference type="AlphaFoldDB" id="A0A815HW00"/>
<dbReference type="EMBL" id="CAJNON010000705">
    <property type="protein sequence ID" value="CAF1359230.1"/>
    <property type="molecule type" value="Genomic_DNA"/>
</dbReference>
<gene>
    <name evidence="1" type="ORF">VCS650_LOCUS34213</name>
</gene>
<organism evidence="1 2">
    <name type="scientific">Adineta steineri</name>
    <dbReference type="NCBI Taxonomy" id="433720"/>
    <lineage>
        <taxon>Eukaryota</taxon>
        <taxon>Metazoa</taxon>
        <taxon>Spiralia</taxon>
        <taxon>Gnathifera</taxon>
        <taxon>Rotifera</taxon>
        <taxon>Eurotatoria</taxon>
        <taxon>Bdelloidea</taxon>
        <taxon>Adinetida</taxon>
        <taxon>Adinetidae</taxon>
        <taxon>Adineta</taxon>
    </lineage>
</organism>
<protein>
    <submittedName>
        <fullName evidence="1">Uncharacterized protein</fullName>
    </submittedName>
</protein>
<accession>A0A815HW00</accession>
<sequence length="388" mass="44791">MNDNNKLKKIRRIFAIQLTTKHKLKLIIPNNDSSDSIFDLFINEMYNQLQQKLSKQNEQLLNETNGNSPLFIQKKQLQKDLDDFHILDKRQDARAIQQIIERVEHMAMFNTKSNINEIKSIVQSNKQCQSIIIPQPPPPPMQSISSSCSYRALCSELINRLNWPSDLFAPEYDRCFCKTCYPVTLPNVCQANIGNKYPIIIPRNWMKFGLKIDEVQAKVHQIWDKWAISYHGTLPNAALSMIKHRQICLPGDKLFDGTQLSIRSGHIPNQKSFFTSPTIRYAAQNHYATPLEFTSQIDKCVYTAKIVLRCRQMPDTFIIQNETLNNSQINGTDFCDIISDEQIEWKTDQRGTVIFDGLCVRLKKVFNVGNNTNNITDQIYSQQTNISN</sequence>
<dbReference type="OrthoDB" id="49113at2759"/>
<evidence type="ECO:0000313" key="1">
    <source>
        <dbReference type="EMBL" id="CAF1359230.1"/>
    </source>
</evidence>
<name>A0A815HW00_9BILA</name>
<evidence type="ECO:0000313" key="2">
    <source>
        <dbReference type="Proteomes" id="UP000663891"/>
    </source>
</evidence>
<dbReference type="Proteomes" id="UP000663891">
    <property type="component" value="Unassembled WGS sequence"/>
</dbReference>